<organism evidence="3 4">
    <name type="scientific">Candidatus Blautia faecavium</name>
    <dbReference type="NCBI Taxonomy" id="2838487"/>
    <lineage>
        <taxon>Bacteria</taxon>
        <taxon>Bacillati</taxon>
        <taxon>Bacillota</taxon>
        <taxon>Clostridia</taxon>
        <taxon>Lachnospirales</taxon>
        <taxon>Lachnospiraceae</taxon>
        <taxon>Blautia</taxon>
    </lineage>
</organism>
<feature type="domain" description="Alpha/beta hydrolase fold-3" evidence="2">
    <location>
        <begin position="39"/>
        <end position="245"/>
    </location>
</feature>
<dbReference type="EMBL" id="DWYZ01000291">
    <property type="protein sequence ID" value="HJB30120.1"/>
    <property type="molecule type" value="Genomic_DNA"/>
</dbReference>
<evidence type="ECO:0000256" key="1">
    <source>
        <dbReference type="ARBA" id="ARBA00022801"/>
    </source>
</evidence>
<gene>
    <name evidence="3" type="ORF">IAA06_15210</name>
</gene>
<comment type="caution">
    <text evidence="3">The sequence shown here is derived from an EMBL/GenBank/DDBJ whole genome shotgun (WGS) entry which is preliminary data.</text>
</comment>
<dbReference type="PANTHER" id="PTHR48081">
    <property type="entry name" value="AB HYDROLASE SUPERFAMILY PROTEIN C4A8.06C"/>
    <property type="match status" value="1"/>
</dbReference>
<accession>A0A9D2RYN4</accession>
<dbReference type="InterPro" id="IPR029058">
    <property type="entry name" value="AB_hydrolase_fold"/>
</dbReference>
<evidence type="ECO:0000259" key="2">
    <source>
        <dbReference type="Pfam" id="PF07859"/>
    </source>
</evidence>
<keyword evidence="1 3" id="KW-0378">Hydrolase</keyword>
<evidence type="ECO:0000313" key="4">
    <source>
        <dbReference type="Proteomes" id="UP000823842"/>
    </source>
</evidence>
<dbReference type="SUPFAM" id="SSF53474">
    <property type="entry name" value="alpha/beta-Hydrolases"/>
    <property type="match status" value="1"/>
</dbReference>
<name>A0A9D2RYN4_9FIRM</name>
<sequence length="279" mass="31406">MSKYYKVQKTTVKSAGKEIKLLILKPTKNRRPREETPGILWIHGGGYITGMAKMVYISRAMALVKKFGAVVVAPEYRLSKEAPYPAALLDCYAALKYIKNNGAELGINTSQIMVGGESAGGGLAAAVCMYARDKGEVNIAFQMPLYPMLDDRDTPSSQNNHAPVWNTKRNHIGWKAYLGEFWKKEVPAYAAPARQTDYSNLPPAYTFVGDIEPFYWETLMYIENLKKAGVEAKADVYPNCFHAFDMLLPTKKISRKAIAEFEKNYLYAAKHYFTKQKDT</sequence>
<dbReference type="AlphaFoldDB" id="A0A9D2RYN4"/>
<dbReference type="Proteomes" id="UP000823842">
    <property type="component" value="Unassembled WGS sequence"/>
</dbReference>
<dbReference type="InterPro" id="IPR013094">
    <property type="entry name" value="AB_hydrolase_3"/>
</dbReference>
<proteinExistence type="predicted"/>
<dbReference type="PANTHER" id="PTHR48081:SF8">
    <property type="entry name" value="ALPHA_BETA HYDROLASE FOLD-3 DOMAIN-CONTAINING PROTEIN-RELATED"/>
    <property type="match status" value="1"/>
</dbReference>
<reference evidence="3" key="1">
    <citation type="journal article" date="2021" name="PeerJ">
        <title>Extensive microbial diversity within the chicken gut microbiome revealed by metagenomics and culture.</title>
        <authorList>
            <person name="Gilroy R."/>
            <person name="Ravi A."/>
            <person name="Getino M."/>
            <person name="Pursley I."/>
            <person name="Horton D.L."/>
            <person name="Alikhan N.F."/>
            <person name="Baker D."/>
            <person name="Gharbi K."/>
            <person name="Hall N."/>
            <person name="Watson M."/>
            <person name="Adriaenssens E.M."/>
            <person name="Foster-Nyarko E."/>
            <person name="Jarju S."/>
            <person name="Secka A."/>
            <person name="Antonio M."/>
            <person name="Oren A."/>
            <person name="Chaudhuri R.R."/>
            <person name="La Ragione R."/>
            <person name="Hildebrand F."/>
            <person name="Pallen M.J."/>
        </authorList>
    </citation>
    <scope>NUCLEOTIDE SEQUENCE</scope>
    <source>
        <strain evidence="3">ChiSjej1B19-5720</strain>
    </source>
</reference>
<dbReference type="InterPro" id="IPR050300">
    <property type="entry name" value="GDXG_lipolytic_enzyme"/>
</dbReference>
<reference evidence="3" key="2">
    <citation type="submission" date="2021-04" db="EMBL/GenBank/DDBJ databases">
        <authorList>
            <person name="Gilroy R."/>
        </authorList>
    </citation>
    <scope>NUCLEOTIDE SEQUENCE</scope>
    <source>
        <strain evidence="3">ChiSjej1B19-5720</strain>
    </source>
</reference>
<protein>
    <submittedName>
        <fullName evidence="3">Alpha/beta hydrolase</fullName>
    </submittedName>
</protein>
<dbReference type="GO" id="GO:0016787">
    <property type="term" value="F:hydrolase activity"/>
    <property type="evidence" value="ECO:0007669"/>
    <property type="project" value="UniProtKB-KW"/>
</dbReference>
<dbReference type="Gene3D" id="3.40.50.1820">
    <property type="entry name" value="alpha/beta hydrolase"/>
    <property type="match status" value="1"/>
</dbReference>
<evidence type="ECO:0000313" key="3">
    <source>
        <dbReference type="EMBL" id="HJB30120.1"/>
    </source>
</evidence>
<dbReference type="Pfam" id="PF07859">
    <property type="entry name" value="Abhydrolase_3"/>
    <property type="match status" value="1"/>
</dbReference>